<dbReference type="InterPro" id="IPR001387">
    <property type="entry name" value="Cro/C1-type_HTH"/>
</dbReference>
<comment type="caution">
    <text evidence="2">The sequence shown here is derived from an EMBL/GenBank/DDBJ whole genome shotgun (WGS) entry which is preliminary data.</text>
</comment>
<protein>
    <recommendedName>
        <fullName evidence="1">HTH cro/C1-type domain-containing protein</fullName>
    </recommendedName>
</protein>
<dbReference type="AlphaFoldDB" id="A0AAW3JW49"/>
<accession>A0AAW3JW49</accession>
<gene>
    <name evidence="2" type="ORF">APZ18_06485</name>
</gene>
<organism evidence="2 3">
    <name type="scientific">Butyribacter intestini</name>
    <dbReference type="NCBI Taxonomy" id="1703332"/>
    <lineage>
        <taxon>Bacteria</taxon>
        <taxon>Bacillati</taxon>
        <taxon>Bacillota</taxon>
        <taxon>Clostridia</taxon>
        <taxon>Lachnospirales</taxon>
        <taxon>Lachnospiraceae</taxon>
        <taxon>Butyribacter</taxon>
    </lineage>
</organism>
<dbReference type="InterPro" id="IPR010982">
    <property type="entry name" value="Lambda_DNA-bd_dom_sf"/>
</dbReference>
<evidence type="ECO:0000313" key="3">
    <source>
        <dbReference type="Proteomes" id="UP000050833"/>
    </source>
</evidence>
<reference evidence="2 3" key="1">
    <citation type="submission" date="2015-10" db="EMBL/GenBank/DDBJ databases">
        <title>Butyribacter intestini gen. nov., sp. nov., a butyric acid-producing bacterium of the family Lachnospiraceae isolated from the human faeces.</title>
        <authorList>
            <person name="Zou Y."/>
            <person name="Xue W."/>
            <person name="Luo G."/>
            <person name="Lv M."/>
        </authorList>
    </citation>
    <scope>NUCLEOTIDE SEQUENCE [LARGE SCALE GENOMIC DNA]</scope>
    <source>
        <strain evidence="2 3">TF01-11</strain>
    </source>
</reference>
<dbReference type="SMART" id="SM00530">
    <property type="entry name" value="HTH_XRE"/>
    <property type="match status" value="1"/>
</dbReference>
<proteinExistence type="predicted"/>
<dbReference type="PROSITE" id="PS50943">
    <property type="entry name" value="HTH_CROC1"/>
    <property type="match status" value="1"/>
</dbReference>
<dbReference type="Proteomes" id="UP000050833">
    <property type="component" value="Unassembled WGS sequence"/>
</dbReference>
<name>A0AAW3JW49_9FIRM</name>
<evidence type="ECO:0000259" key="1">
    <source>
        <dbReference type="PROSITE" id="PS50943"/>
    </source>
</evidence>
<feature type="domain" description="HTH cro/C1-type" evidence="1">
    <location>
        <begin position="6"/>
        <end position="60"/>
    </location>
</feature>
<dbReference type="Pfam" id="PF01381">
    <property type="entry name" value="HTH_3"/>
    <property type="match status" value="1"/>
</dbReference>
<evidence type="ECO:0000313" key="2">
    <source>
        <dbReference type="EMBL" id="KQC86803.1"/>
    </source>
</evidence>
<keyword evidence="3" id="KW-1185">Reference proteome</keyword>
<dbReference type="Gene3D" id="1.10.260.40">
    <property type="entry name" value="lambda repressor-like DNA-binding domains"/>
    <property type="match status" value="1"/>
</dbReference>
<sequence>MVGQKIRNLRVEAGYELGEFSDELGKSESHIKQVELGSRKISLDLLISLIEVLNVDANSILGESSDHKDNSIDAKLQELPEPQRQYLTTMFLTMLANYPAAA</sequence>
<dbReference type="EMBL" id="LLKB01000001">
    <property type="protein sequence ID" value="KQC86803.1"/>
    <property type="molecule type" value="Genomic_DNA"/>
</dbReference>
<dbReference type="SUPFAM" id="SSF47413">
    <property type="entry name" value="lambda repressor-like DNA-binding domains"/>
    <property type="match status" value="1"/>
</dbReference>
<dbReference type="GO" id="GO:0003677">
    <property type="term" value="F:DNA binding"/>
    <property type="evidence" value="ECO:0007669"/>
    <property type="project" value="InterPro"/>
</dbReference>